<evidence type="ECO:0000313" key="7">
    <source>
        <dbReference type="Proteomes" id="UP000011910"/>
    </source>
</evidence>
<feature type="chain" id="PRO_5004081651" evidence="5">
    <location>
        <begin position="22"/>
        <end position="358"/>
    </location>
</feature>
<name>M7N4B3_9BACT</name>
<dbReference type="GO" id="GO:0008241">
    <property type="term" value="F:peptidyl-dipeptidase activity"/>
    <property type="evidence" value="ECO:0007669"/>
    <property type="project" value="InterPro"/>
</dbReference>
<proteinExistence type="predicted"/>
<dbReference type="GO" id="GO:0016020">
    <property type="term" value="C:membrane"/>
    <property type="evidence" value="ECO:0007669"/>
    <property type="project" value="InterPro"/>
</dbReference>
<dbReference type="PROSITE" id="PS51257">
    <property type="entry name" value="PROKAR_LIPOPROTEIN"/>
    <property type="match status" value="1"/>
</dbReference>
<dbReference type="AlphaFoldDB" id="M7N4B3"/>
<gene>
    <name evidence="6" type="ORF">ADICEAN_01362</name>
</gene>
<dbReference type="RefSeq" id="WP_009194762.1">
    <property type="nucleotide sequence ID" value="NZ_AODQ01000024.1"/>
</dbReference>
<evidence type="ECO:0000256" key="5">
    <source>
        <dbReference type="SAM" id="SignalP"/>
    </source>
</evidence>
<keyword evidence="2" id="KW-1015">Disulfide bond</keyword>
<protein>
    <submittedName>
        <fullName evidence="6">Angiotensin-converting enzyme</fullName>
    </submittedName>
</protein>
<dbReference type="PANTHER" id="PTHR10514">
    <property type="entry name" value="ANGIOTENSIN-CONVERTING ENZYME"/>
    <property type="match status" value="1"/>
</dbReference>
<feature type="binding site" evidence="4">
    <location>
        <position position="219"/>
    </location>
    <ligand>
        <name>chloride</name>
        <dbReference type="ChEBI" id="CHEBI:17996"/>
        <label>1</label>
    </ligand>
</feature>
<evidence type="ECO:0000313" key="6">
    <source>
        <dbReference type="EMBL" id="EMR03513.1"/>
    </source>
</evidence>
<keyword evidence="3" id="KW-0325">Glycoprotein</keyword>
<keyword evidence="7" id="KW-1185">Reference proteome</keyword>
<comment type="caution">
    <text evidence="6">The sequence shown here is derived from an EMBL/GenBank/DDBJ whole genome shotgun (WGS) entry which is preliminary data.</text>
</comment>
<dbReference type="InterPro" id="IPR001548">
    <property type="entry name" value="Peptidase_M2"/>
</dbReference>
<dbReference type="SUPFAM" id="SSF55486">
    <property type="entry name" value="Metalloproteases ('zincins'), catalytic domain"/>
    <property type="match status" value="1"/>
</dbReference>
<dbReference type="EMBL" id="AODQ01000024">
    <property type="protein sequence ID" value="EMR03513.1"/>
    <property type="molecule type" value="Genomic_DNA"/>
</dbReference>
<dbReference type="STRING" id="1279009.ADICEAN_01362"/>
<sequence length="358" mass="41119">MKHFYLLLASCLLLACSQRPAETSTDENEAQLQAQRFLSEYTSQYKSLYYASAQAEWAANTRIVPGDTTNAWQVQQANEALARFTGSQENIEAAQTLLENRAELLPLQVKQLEVILYNAANNPATVEALVSERIKAEAAQTQLLFGYDFKVDNRSVSTNDIDNILKGTMNLDSRLNAWTASKEVGRDLRQGLLNLRRLRNETVQALGYDNYFAYQVSDYGMTTQEMMELNRQLIRDIWPLYRELHTYARYELASRYGQQEVPDMLPAHWLPNRWGQDWSPMVNVEGLDLGPVLEQKGPEWIMQQAERFYVSLGFNPLPQSFWERSSLYPAPADAPYKKTTMPRPGIWTWSRMYAACKV</sequence>
<dbReference type="Pfam" id="PF01401">
    <property type="entry name" value="Peptidase_M2"/>
    <property type="match status" value="1"/>
</dbReference>
<accession>M7N4B3</accession>
<evidence type="ECO:0000256" key="3">
    <source>
        <dbReference type="ARBA" id="ARBA00023180"/>
    </source>
</evidence>
<dbReference type="eggNOG" id="COG1164">
    <property type="taxonomic scope" value="Bacteria"/>
</dbReference>
<dbReference type="Proteomes" id="UP000011910">
    <property type="component" value="Unassembled WGS sequence"/>
</dbReference>
<dbReference type="GO" id="GO:0008237">
    <property type="term" value="F:metallopeptidase activity"/>
    <property type="evidence" value="ECO:0007669"/>
    <property type="project" value="InterPro"/>
</dbReference>
<organism evidence="6 7">
    <name type="scientific">Cesiribacter andamanensis AMV16</name>
    <dbReference type="NCBI Taxonomy" id="1279009"/>
    <lineage>
        <taxon>Bacteria</taxon>
        <taxon>Pseudomonadati</taxon>
        <taxon>Bacteroidota</taxon>
        <taxon>Cytophagia</taxon>
        <taxon>Cytophagales</taxon>
        <taxon>Cesiribacteraceae</taxon>
        <taxon>Cesiribacter</taxon>
    </lineage>
</organism>
<reference evidence="6 7" key="1">
    <citation type="journal article" date="2013" name="Genome Announc.">
        <title>Draft Genome Sequence of Cesiribacter andamanensis Strain AMV16T, Isolated from a Soil Sample from a Mud Volcano in the Andaman Islands, India.</title>
        <authorList>
            <person name="Shivaji S."/>
            <person name="Ara S."/>
            <person name="Begum Z."/>
            <person name="Srinivas T.N."/>
            <person name="Singh A."/>
            <person name="Kumar Pinnaka A."/>
        </authorList>
    </citation>
    <scope>NUCLEOTIDE SEQUENCE [LARGE SCALE GENOMIC DNA]</scope>
    <source>
        <strain evidence="6 7">AMV16</strain>
    </source>
</reference>
<dbReference type="GO" id="GO:0006508">
    <property type="term" value="P:proteolysis"/>
    <property type="evidence" value="ECO:0007669"/>
    <property type="project" value="InterPro"/>
</dbReference>
<evidence type="ECO:0000256" key="4">
    <source>
        <dbReference type="PIRSR" id="PIRSR601548-2"/>
    </source>
</evidence>
<dbReference type="PANTHER" id="PTHR10514:SF27">
    <property type="entry name" value="ANGIOTENSIN-CONVERTING ENZYME"/>
    <property type="match status" value="1"/>
</dbReference>
<feature type="signal peptide" evidence="5">
    <location>
        <begin position="1"/>
        <end position="21"/>
    </location>
</feature>
<evidence type="ECO:0000256" key="2">
    <source>
        <dbReference type="ARBA" id="ARBA00023157"/>
    </source>
</evidence>
<evidence type="ECO:0000256" key="1">
    <source>
        <dbReference type="ARBA" id="ARBA00022729"/>
    </source>
</evidence>
<keyword evidence="1 5" id="KW-0732">Signal</keyword>